<dbReference type="PANTHER" id="PTHR12784:SF6">
    <property type="entry name" value="NEURON NAVIGATOR 2"/>
    <property type="match status" value="1"/>
</dbReference>
<feature type="compositionally biased region" description="Polar residues" evidence="8">
    <location>
        <begin position="836"/>
        <end position="850"/>
    </location>
</feature>
<evidence type="ECO:0000256" key="5">
    <source>
        <dbReference type="ARBA" id="ARBA00023242"/>
    </source>
</evidence>
<feature type="region of interest" description="Disordered" evidence="8">
    <location>
        <begin position="1541"/>
        <end position="1570"/>
    </location>
</feature>
<evidence type="ECO:0000256" key="6">
    <source>
        <dbReference type="ARBA" id="ARBA00067343"/>
    </source>
</evidence>
<feature type="compositionally biased region" description="Low complexity" evidence="8">
    <location>
        <begin position="1283"/>
        <end position="1295"/>
    </location>
</feature>
<comment type="similarity">
    <text evidence="2">Belongs to the Nav/unc-53 family.</text>
</comment>
<dbReference type="PROSITE" id="PS50021">
    <property type="entry name" value="CH"/>
    <property type="match status" value="1"/>
</dbReference>
<keyword evidence="5" id="KW-0539">Nucleus</keyword>
<feature type="region of interest" description="Disordered" evidence="8">
    <location>
        <begin position="1195"/>
        <end position="1224"/>
    </location>
</feature>
<organism evidence="10 11">
    <name type="scientific">Pangasianodon hypophthalmus</name>
    <name type="common">Striped catfish</name>
    <name type="synonym">Helicophagus hypophthalmus</name>
    <dbReference type="NCBI Taxonomy" id="310915"/>
    <lineage>
        <taxon>Eukaryota</taxon>
        <taxon>Metazoa</taxon>
        <taxon>Chordata</taxon>
        <taxon>Craniata</taxon>
        <taxon>Vertebrata</taxon>
        <taxon>Euteleostomi</taxon>
        <taxon>Actinopterygii</taxon>
        <taxon>Neopterygii</taxon>
        <taxon>Teleostei</taxon>
        <taxon>Ostariophysi</taxon>
        <taxon>Siluriformes</taxon>
        <taxon>Pangasiidae</taxon>
        <taxon>Pangasianodon</taxon>
    </lineage>
</organism>
<sequence>MPAILVTPKMKSGLPKPVHSALPIPQPHIQTRMTQSSGAKLTHHSSLRKSSQSTGAPQRKSHTTNETSTDPQIYTDWANHYLAKSGHKRLIRDLQQDVADGVLLAEIIQVVANEKIADINGYPESRSQMIENIDACLGFLAAKGVNIKGLCAEEILSGNLKAILGLFFSLSRYKQQQQHASLKQANNETHILQTARVRSASPAQTHSPWCTPHAPPCPGHIHEHEQHNTTASVLKTQEDMQSRGSSPSKSRKLCVAPKKSNRLPAPSIQPRRSSSRRSQSFIHRDESKTPTLTCSQHTDKSSPSPVMVDQGPPSSPVLPSSSTTGTTSTKGWRSKSLNAKHSATSSSLSIKQPSSASLEVPPKVIAQKSMLDKLKLFNSRPSSRTSSIASLDDHEASNPDLNEANICPVHPEAHLGNQQPLMASNSSPKLALKGIAQRTLGRTLVPKIKAAEKDKDKVKTNSKDKTTKRSSGIEQDLIIEEREENRAEPPTLADGKKSSLIPKGTKSHSNAKKDGSSQSGIPKPGQTTKASGVVKNSAALPGGKVEHSRGFRAGGAALVHKCPIENKNSNSASSLVLTEGRCSQNSSSSITQASNTNNIQLPQTQHSHPNTATVAPFMYRSQTDVDKTGVTEEGEGKKERSVLHSKSIHTSLESLRGEDSESRRLRTVKNIADLRQNLEETMSSLRHVTHISHSTLQTTFDACITTEINTRGSLALTPRPVSASPWRPGTSGPRLQAGDAPSLTSGYSSNKAEMLEGMTTDSAGYVSDGDILGNSVRMDSATSGYMTDGGLNAYTRRTHKHSSTLLHCESHTDIDSWDDSSSVSSGISDALDTDELNTSSSLSSYVNTPSAPRRDLEEQLQTDAEKRSAIGCSSTWNDDLRRPDGCSDPGIEMETSAKWCNPSDFSDESERSLTGRKPHTISQTGSWRRGMSAQLGITCPRTKTPTPVNCSPLKIHSNGKTDDAKVSEKSRFSPQIPTYESKKLPSSSGSHTPTNTFGFKKTSSAATITASGAVLTSGSATLGKIPKSIGFGSSRLVSKQPSVDDGYLPPSTRTTLQYRSLPRPSRSNSSTGTTRGTGRSIDASPISKGTATLPNPKSRSLARSSANQTDREKGVFSDTDSLALGPLNKASGGAQCLPGRQAGGKSSDTSSPTLRRLFGSKPGTKPTPITTSENMKNSTIISNPHTTSIQTCTLEAPPVSSGSTRGLLHGENLPIMQNSTSSDSMKASLGREETLMTCSDRTGTIRTGQSDRYAHLPQGRGTEDSRDWLNCHPNGGIQDSPGSSPFSPASTLSSPSATRFNFTTIGSPTIAAQINLATQRPSGNSANQDGPQEQHGDSRLRNATLTLVEKNRTMSGSGSFREVLEEVHGSSLSLVSNTSSVYSTPEEKSQSEIRKLRRELEASQEKVSTLTTQLSANAHLVAAFEQSLGNMTIRLQSLTTTAEQKDTELNEMRKTIELLKKQNTVAQAAISGIINTPETPNKDSSIGSPLSAAAADQQIQRQPSSDSVSSLTSHSSLELDANSKKKRKNWLRSSFKQAFGKKKAPKSASSHSDVEEMDESSVPSSPRLPYSCHSTGTSLIRHSHSNSLISECTDCETETVMQLRSELRDKEMKLTDIRLEALSSAHQLDQLRESMNRMQVEMEKLKVENERLRTASRGSCSTTTSQASVCPSGLGLSTQSSLTESTSLDMLLEDSGDGGSRKEGHHVKVVVSLDRGPEWKEEFRQHDFLIGCIGVSSKTKWEVLDGVVRRLFKEYIIHVDPVSQLGLNTDSVLSYGIGDVQRTSEADTPELLPCGYLVGDSDTISVRLKGVEQHSEDALVFETLIPKPILQRYVSQLQEHRLIVLSGPSGTGKSFLAARLAEHVVLMEGYSLNKQFITTFNVDNKSSKELKQYLSNLTEQCSSSSSTRAVGVPQVVIVENLHHVGSLSEIFNGFLNCKHHCCPYIIGTMNQTSSSTSAPNLQLHHNFRWLLCANHTEPVKGFLGRFLRRKLLETEMNSRVRNAYLVKITEWIPCVWQHLNRFLETHSSSDVTIGPRLFLSCPMDVEGSQVWFTDLWNYSIIPYMLEAVREGLQLYGRKASWEDPSLWVIETYPWPPGLHQLQCPALLQLRREDVGFDGFPREPGTQGTEITSEGAERDPLMNMLMRLKEAAHCSGPPSDDSDSQQQQ</sequence>
<dbReference type="GO" id="GO:0022008">
    <property type="term" value="P:neurogenesis"/>
    <property type="evidence" value="ECO:0007669"/>
    <property type="project" value="InterPro"/>
</dbReference>
<feature type="compositionally biased region" description="Polar residues" evidence="8">
    <location>
        <begin position="1320"/>
        <end position="1331"/>
    </location>
</feature>
<feature type="compositionally biased region" description="Basic and acidic residues" evidence="8">
    <location>
        <begin position="959"/>
        <end position="971"/>
    </location>
</feature>
<dbReference type="GO" id="GO:0005640">
    <property type="term" value="C:nuclear outer membrane"/>
    <property type="evidence" value="ECO:0007669"/>
    <property type="project" value="UniProtKB-SubCell"/>
</dbReference>
<dbReference type="Gene3D" id="1.10.418.10">
    <property type="entry name" value="Calponin-like domain"/>
    <property type="match status" value="1"/>
</dbReference>
<dbReference type="InterPro" id="IPR001715">
    <property type="entry name" value="CH_dom"/>
</dbReference>
<dbReference type="Pfam" id="PF00307">
    <property type="entry name" value="CH"/>
    <property type="match status" value="1"/>
</dbReference>
<feature type="region of interest" description="Disordered" evidence="8">
    <location>
        <begin position="2117"/>
        <end position="2136"/>
    </location>
</feature>
<evidence type="ECO:0000256" key="1">
    <source>
        <dbReference type="ARBA" id="ARBA00004649"/>
    </source>
</evidence>
<name>A0A5N5NW83_PANHP</name>
<dbReference type="Proteomes" id="UP000327468">
    <property type="component" value="Chromosome 7"/>
</dbReference>
<evidence type="ECO:0000256" key="8">
    <source>
        <dbReference type="SAM" id="MobiDB-lite"/>
    </source>
</evidence>
<feature type="coiled-coil region" evidence="7">
    <location>
        <begin position="1600"/>
        <end position="1655"/>
    </location>
</feature>
<dbReference type="InterPro" id="IPR027417">
    <property type="entry name" value="P-loop_NTPase"/>
</dbReference>
<dbReference type="SUPFAM" id="SSF52540">
    <property type="entry name" value="P-loop containing nucleoside triphosphate hydrolases"/>
    <property type="match status" value="1"/>
</dbReference>
<feature type="region of interest" description="Disordered" evidence="8">
    <location>
        <begin position="1029"/>
        <end position="1183"/>
    </location>
</feature>
<comment type="caution">
    <text evidence="10">The sequence shown here is derived from an EMBL/GenBank/DDBJ whole genome shotgun (WGS) entry which is preliminary data.</text>
</comment>
<feature type="region of interest" description="Disordered" evidence="8">
    <location>
        <begin position="202"/>
        <end position="358"/>
    </location>
</feature>
<feature type="compositionally biased region" description="Basic and acidic residues" evidence="8">
    <location>
        <begin position="852"/>
        <end position="868"/>
    </location>
</feature>
<comment type="subcellular location">
    <subcellularLocation>
        <location evidence="1">Nucleus outer membrane</location>
    </subcellularLocation>
</comment>
<feature type="region of interest" description="Disordered" evidence="8">
    <location>
        <begin position="1474"/>
        <end position="1524"/>
    </location>
</feature>
<dbReference type="SMART" id="SM00033">
    <property type="entry name" value="CH"/>
    <property type="match status" value="1"/>
</dbReference>
<protein>
    <recommendedName>
        <fullName evidence="6">Neuron navigator 3</fullName>
    </recommendedName>
</protein>
<feature type="compositionally biased region" description="Low complexity" evidence="8">
    <location>
        <begin position="1059"/>
        <end position="1080"/>
    </location>
</feature>
<feature type="compositionally biased region" description="Polar residues" evidence="8">
    <location>
        <begin position="1087"/>
        <end position="1108"/>
    </location>
</feature>
<feature type="region of interest" description="Disordered" evidence="8">
    <location>
        <begin position="377"/>
        <end position="396"/>
    </location>
</feature>
<evidence type="ECO:0000313" key="11">
    <source>
        <dbReference type="Proteomes" id="UP000327468"/>
    </source>
</evidence>
<feature type="coiled-coil region" evidence="7">
    <location>
        <begin position="1386"/>
        <end position="1469"/>
    </location>
</feature>
<feature type="region of interest" description="Disordered" evidence="8">
    <location>
        <begin position="1242"/>
        <end position="1295"/>
    </location>
</feature>
<dbReference type="Pfam" id="PF25408">
    <property type="entry name" value="AAA_lid_NAV1"/>
    <property type="match status" value="1"/>
</dbReference>
<dbReference type="PANTHER" id="PTHR12784">
    <property type="entry name" value="STEERIN"/>
    <property type="match status" value="1"/>
</dbReference>
<feature type="compositionally biased region" description="Polar residues" evidence="8">
    <location>
        <begin position="972"/>
        <end position="996"/>
    </location>
</feature>
<dbReference type="EMBL" id="VFJC01000008">
    <property type="protein sequence ID" value="KAB5571562.1"/>
    <property type="molecule type" value="Genomic_DNA"/>
</dbReference>
<feature type="compositionally biased region" description="Polar residues" evidence="8">
    <location>
        <begin position="1167"/>
        <end position="1183"/>
    </location>
</feature>
<keyword evidence="4" id="KW-0472">Membrane</keyword>
<feature type="compositionally biased region" description="Polar residues" evidence="8">
    <location>
        <begin position="1144"/>
        <end position="1153"/>
    </location>
</feature>
<evidence type="ECO:0000256" key="2">
    <source>
        <dbReference type="ARBA" id="ARBA00006255"/>
    </source>
</evidence>
<feature type="region of interest" description="Disordered" evidence="8">
    <location>
        <begin position="715"/>
        <end position="746"/>
    </location>
</feature>
<feature type="region of interest" description="Disordered" evidence="8">
    <location>
        <begin position="1320"/>
        <end position="1341"/>
    </location>
</feature>
<feature type="compositionally biased region" description="Polar residues" evidence="8">
    <location>
        <begin position="516"/>
        <end position="530"/>
    </location>
</feature>
<keyword evidence="11" id="KW-1185">Reference proteome</keyword>
<dbReference type="FunFam" id="3.40.50.300:FF:000316">
    <property type="entry name" value="Putative neuron navigator 3"/>
    <property type="match status" value="1"/>
</dbReference>
<feature type="region of interest" description="Disordered" evidence="8">
    <location>
        <begin position="446"/>
        <end position="548"/>
    </location>
</feature>
<dbReference type="InterPro" id="IPR057126">
    <property type="entry name" value="NAV1-like_ubiquitin-like"/>
</dbReference>
<accession>A0A5N5NW83</accession>
<feature type="compositionally biased region" description="Low complexity" evidence="8">
    <location>
        <begin position="317"/>
        <end position="329"/>
    </location>
</feature>
<feature type="compositionally biased region" description="Polar residues" evidence="8">
    <location>
        <begin position="28"/>
        <end position="39"/>
    </location>
</feature>
<evidence type="ECO:0000256" key="3">
    <source>
        <dbReference type="ARBA" id="ARBA00023054"/>
    </source>
</evidence>
<feature type="region of interest" description="Disordered" evidence="8">
    <location>
        <begin position="1"/>
        <end position="71"/>
    </location>
</feature>
<evidence type="ECO:0000313" key="10">
    <source>
        <dbReference type="EMBL" id="KAB5571562.1"/>
    </source>
</evidence>
<feature type="compositionally biased region" description="Low complexity" evidence="8">
    <location>
        <begin position="819"/>
        <end position="830"/>
    </location>
</feature>
<feature type="region of interest" description="Disordered" evidence="8">
    <location>
        <begin position="815"/>
        <end position="868"/>
    </location>
</feature>
<feature type="region of interest" description="Disordered" evidence="8">
    <location>
        <begin position="897"/>
        <end position="925"/>
    </location>
</feature>
<feature type="domain" description="Calponin-homology (CH)" evidence="9">
    <location>
        <begin position="68"/>
        <end position="175"/>
    </location>
</feature>
<gene>
    <name evidence="10" type="ORF">PHYPO_G00226330</name>
</gene>
<dbReference type="InterPro" id="IPR036872">
    <property type="entry name" value="CH_dom_sf"/>
</dbReference>
<proteinExistence type="inferred from homology"/>
<dbReference type="Gene3D" id="3.40.50.300">
    <property type="entry name" value="P-loop containing nucleotide triphosphate hydrolases"/>
    <property type="match status" value="1"/>
</dbReference>
<feature type="compositionally biased region" description="Polar residues" evidence="8">
    <location>
        <begin position="1474"/>
        <end position="1488"/>
    </location>
</feature>
<feature type="compositionally biased region" description="Polar residues" evidence="8">
    <location>
        <begin position="335"/>
        <end position="357"/>
    </location>
</feature>
<dbReference type="InterPro" id="IPR057568">
    <property type="entry name" value="CortBP2_NAV1-like_AAA_lid"/>
</dbReference>
<dbReference type="FunFam" id="1.10.418.10:FF:000018">
    <property type="entry name" value="Neuron navigator 2"/>
    <property type="match status" value="1"/>
</dbReference>
<feature type="compositionally biased region" description="Polar residues" evidence="8">
    <location>
        <begin position="289"/>
        <end position="304"/>
    </location>
</feature>
<feature type="compositionally biased region" description="Basic and acidic residues" evidence="8">
    <location>
        <begin position="449"/>
        <end position="467"/>
    </location>
</feature>
<reference evidence="10 11" key="1">
    <citation type="submission" date="2019-06" db="EMBL/GenBank/DDBJ databases">
        <title>A chromosome-scale genome assembly of the striped catfish, Pangasianodon hypophthalmus.</title>
        <authorList>
            <person name="Wen M."/>
            <person name="Zahm M."/>
            <person name="Roques C."/>
            <person name="Cabau C."/>
            <person name="Klopp C."/>
            <person name="Donnadieu C."/>
            <person name="Jouanno E."/>
            <person name="Avarre J.-C."/>
            <person name="Campet M."/>
            <person name="Ha T.T.T."/>
            <person name="Dugue R."/>
            <person name="Lampietro C."/>
            <person name="Louis A."/>
            <person name="Herpin A."/>
            <person name="Echchiki A."/>
            <person name="Berthelot C."/>
            <person name="Parey E."/>
            <person name="Roest-Crollius H."/>
            <person name="Braasch I."/>
            <person name="Postlethwait J."/>
            <person name="Bobe J."/>
            <person name="Montfort J."/>
            <person name="Bouchez O."/>
            <person name="Begum T."/>
            <person name="Schartl M."/>
            <person name="Guiguen Y."/>
        </authorList>
    </citation>
    <scope>NUCLEOTIDE SEQUENCE [LARGE SCALE GENOMIC DNA]</scope>
    <source>
        <strain evidence="10 11">Indonesia</strain>
        <tissue evidence="10">Blood</tissue>
    </source>
</reference>
<keyword evidence="3 7" id="KW-0175">Coiled coil</keyword>
<dbReference type="InterPro" id="IPR039041">
    <property type="entry name" value="Nav/unc-53"/>
</dbReference>
<evidence type="ECO:0000256" key="7">
    <source>
        <dbReference type="SAM" id="Coils"/>
    </source>
</evidence>
<dbReference type="CDD" id="cd21285">
    <property type="entry name" value="CH_NAV2"/>
    <property type="match status" value="1"/>
</dbReference>
<evidence type="ECO:0000259" key="9">
    <source>
        <dbReference type="PROSITE" id="PS50021"/>
    </source>
</evidence>
<feature type="compositionally biased region" description="Low complexity" evidence="8">
    <location>
        <begin position="1504"/>
        <end position="1519"/>
    </location>
</feature>
<feature type="compositionally biased region" description="Low complexity" evidence="8">
    <location>
        <begin position="379"/>
        <end position="390"/>
    </location>
</feature>
<feature type="compositionally biased region" description="Polar residues" evidence="8">
    <location>
        <begin position="1215"/>
        <end position="1224"/>
    </location>
</feature>
<evidence type="ECO:0000256" key="4">
    <source>
        <dbReference type="ARBA" id="ARBA00023136"/>
    </source>
</evidence>
<dbReference type="SUPFAM" id="SSF47576">
    <property type="entry name" value="Calponin-homology domain, CH-domain"/>
    <property type="match status" value="1"/>
</dbReference>
<dbReference type="Pfam" id="PF23092">
    <property type="entry name" value="Ubiquitin_6"/>
    <property type="match status" value="1"/>
</dbReference>
<feature type="region of interest" description="Disordered" evidence="8">
    <location>
        <begin position="948"/>
        <end position="996"/>
    </location>
</feature>